<dbReference type="InterPro" id="IPR007569">
    <property type="entry name" value="DUF559"/>
</dbReference>
<dbReference type="SUPFAM" id="SSF52980">
    <property type="entry name" value="Restriction endonuclease-like"/>
    <property type="match status" value="1"/>
</dbReference>
<dbReference type="Pfam" id="PF04480">
    <property type="entry name" value="DUF559"/>
    <property type="match status" value="1"/>
</dbReference>
<dbReference type="Proteomes" id="UP000229362">
    <property type="component" value="Unassembled WGS sequence"/>
</dbReference>
<sequence>MKYTKHFSNTPNYIWRRKNLRRKQTKAEKIFWLHIRKSQLGYKFRRQFQISKYIADFYCHKLKLVVEIDGWTHIGEDQQRYDAKRHAEIESRGYTVIRYTDTQVLSETNAVLQDLQNHCTTLKS</sequence>
<protein>
    <recommendedName>
        <fullName evidence="1">DUF559 domain-containing protein</fullName>
    </recommendedName>
</protein>
<evidence type="ECO:0000313" key="3">
    <source>
        <dbReference type="Proteomes" id="UP000229362"/>
    </source>
</evidence>
<reference evidence="3" key="1">
    <citation type="submission" date="2017-09" db="EMBL/GenBank/DDBJ databases">
        <title>Depth-based differentiation of microbial function through sediment-hosted aquifers and enrichment of novel symbionts in the deep terrestrial subsurface.</title>
        <authorList>
            <person name="Probst A.J."/>
            <person name="Ladd B."/>
            <person name="Jarett J.K."/>
            <person name="Geller-Mcgrath D.E."/>
            <person name="Sieber C.M.K."/>
            <person name="Emerson J.B."/>
            <person name="Anantharaman K."/>
            <person name="Thomas B.C."/>
            <person name="Malmstrom R."/>
            <person name="Stieglmeier M."/>
            <person name="Klingl A."/>
            <person name="Woyke T."/>
            <person name="Ryan C.M."/>
            <person name="Banfield J.F."/>
        </authorList>
    </citation>
    <scope>NUCLEOTIDE SEQUENCE [LARGE SCALE GENOMIC DNA]</scope>
</reference>
<dbReference type="Gene3D" id="3.40.960.10">
    <property type="entry name" value="VSR Endonuclease"/>
    <property type="match status" value="1"/>
</dbReference>
<dbReference type="PANTHER" id="PTHR38590">
    <property type="entry name" value="BLL0828 PROTEIN"/>
    <property type="match status" value="1"/>
</dbReference>
<name>A0A2M6W241_9BACT</name>
<feature type="domain" description="DUF559" evidence="1">
    <location>
        <begin position="17"/>
        <end position="119"/>
    </location>
</feature>
<evidence type="ECO:0000313" key="2">
    <source>
        <dbReference type="EMBL" id="PIT86841.1"/>
    </source>
</evidence>
<dbReference type="InterPro" id="IPR047216">
    <property type="entry name" value="Endonuclease_DUF559_bact"/>
</dbReference>
<dbReference type="InterPro" id="IPR011335">
    <property type="entry name" value="Restrct_endonuc-II-like"/>
</dbReference>
<dbReference type="AlphaFoldDB" id="A0A2M6W241"/>
<accession>A0A2M6W241</accession>
<dbReference type="CDD" id="cd01038">
    <property type="entry name" value="Endonuclease_DUF559"/>
    <property type="match status" value="1"/>
</dbReference>
<proteinExistence type="predicted"/>
<evidence type="ECO:0000259" key="1">
    <source>
        <dbReference type="Pfam" id="PF04480"/>
    </source>
</evidence>
<dbReference type="EMBL" id="PFBZ01000038">
    <property type="protein sequence ID" value="PIT86841.1"/>
    <property type="molecule type" value="Genomic_DNA"/>
</dbReference>
<gene>
    <name evidence="2" type="ORF">COU33_00965</name>
</gene>
<dbReference type="PANTHER" id="PTHR38590:SF1">
    <property type="entry name" value="BLL0828 PROTEIN"/>
    <property type="match status" value="1"/>
</dbReference>
<organism evidence="2 3">
    <name type="scientific">Candidatus Magasanikbacteria bacterium CG10_big_fil_rev_8_21_14_0_10_43_6</name>
    <dbReference type="NCBI Taxonomy" id="1974650"/>
    <lineage>
        <taxon>Bacteria</taxon>
        <taxon>Candidatus Magasanikiibacteriota</taxon>
    </lineage>
</organism>
<comment type="caution">
    <text evidence="2">The sequence shown here is derived from an EMBL/GenBank/DDBJ whole genome shotgun (WGS) entry which is preliminary data.</text>
</comment>